<sequence>MKFIEIEWRTDTRGFWLDPRPYLGELPKMRSTLPQGAWEFATDPGHYDFSSARCVKDLGFDTLVTPANSRQGLEILFSPNPWKHEEALRIRYTGIESLSVDWESQAAGGSVRDSLLLDEILPTDSGCRHEIALTGATILITCADLTASWEPRNR</sequence>
<dbReference type="AlphaFoldDB" id="A0A401YHL8"/>
<dbReference type="EMBL" id="BIFH01000015">
    <property type="protein sequence ID" value="GCD94101.1"/>
    <property type="molecule type" value="Genomic_DNA"/>
</dbReference>
<comment type="caution">
    <text evidence="1">The sequence shown here is derived from an EMBL/GenBank/DDBJ whole genome shotgun (WGS) entry which is preliminary data.</text>
</comment>
<proteinExistence type="predicted"/>
<reference evidence="1 2" key="1">
    <citation type="submission" date="2018-12" db="EMBL/GenBank/DDBJ databases">
        <title>Draft genome sequence of Embleya hyalina NBRC 13850T.</title>
        <authorList>
            <person name="Komaki H."/>
            <person name="Hosoyama A."/>
            <person name="Kimura A."/>
            <person name="Ichikawa N."/>
            <person name="Tamura T."/>
        </authorList>
    </citation>
    <scope>NUCLEOTIDE SEQUENCE [LARGE SCALE GENOMIC DNA]</scope>
    <source>
        <strain evidence="1 2">NBRC 13850</strain>
    </source>
</reference>
<dbReference type="Proteomes" id="UP000286931">
    <property type="component" value="Unassembled WGS sequence"/>
</dbReference>
<evidence type="ECO:0000313" key="1">
    <source>
        <dbReference type="EMBL" id="GCD94101.1"/>
    </source>
</evidence>
<protein>
    <submittedName>
        <fullName evidence="1">Uncharacterized protein</fullName>
    </submittedName>
</protein>
<dbReference type="OrthoDB" id="3871343at2"/>
<name>A0A401YHL8_9ACTN</name>
<evidence type="ECO:0000313" key="2">
    <source>
        <dbReference type="Proteomes" id="UP000286931"/>
    </source>
</evidence>
<organism evidence="1 2">
    <name type="scientific">Embleya hyalina</name>
    <dbReference type="NCBI Taxonomy" id="516124"/>
    <lineage>
        <taxon>Bacteria</taxon>
        <taxon>Bacillati</taxon>
        <taxon>Actinomycetota</taxon>
        <taxon>Actinomycetes</taxon>
        <taxon>Kitasatosporales</taxon>
        <taxon>Streptomycetaceae</taxon>
        <taxon>Embleya</taxon>
    </lineage>
</organism>
<accession>A0A401YHL8</accession>
<dbReference type="RefSeq" id="WP_126636324.1">
    <property type="nucleotide sequence ID" value="NZ_BIFH01000015.1"/>
</dbReference>
<gene>
    <name evidence="1" type="ORF">EHYA_01758</name>
</gene>
<keyword evidence="2" id="KW-1185">Reference proteome</keyword>